<dbReference type="RefSeq" id="WP_065157583.1">
    <property type="nucleotide sequence ID" value="NZ_LZLQ01000026.1"/>
</dbReference>
<dbReference type="Proteomes" id="UP000093629">
    <property type="component" value="Unassembled WGS sequence"/>
</dbReference>
<sequence>MSTNEYDLRTKYGMDLPPQADNPHVQAIQVVERTRALVTRETSPTAWRFDPNWNPAMWELANRTTRNMRQRFRDRIAAAADGDTFLYYPCIPDLYVYADAMERFSYMITTRVPLPDAVGRCGCDVRLAPGGCRGRAVYLPLEQGQFIVIFSICNACDSWSKQTAETNFKLGVIAAQAQLPTGARIDPGSPVRPTL</sequence>
<name>A0A1A3NBZ2_MYCAS</name>
<reference evidence="1 2" key="1">
    <citation type="submission" date="2016-06" db="EMBL/GenBank/DDBJ databases">
        <authorList>
            <person name="Kjaerup R.B."/>
            <person name="Dalgaard T.S."/>
            <person name="Juul-Madsen H.R."/>
        </authorList>
    </citation>
    <scope>NUCLEOTIDE SEQUENCE [LARGE SCALE GENOMIC DNA]</scope>
    <source>
        <strain evidence="1 2">1245139.5</strain>
    </source>
</reference>
<evidence type="ECO:0000313" key="2">
    <source>
        <dbReference type="Proteomes" id="UP000093629"/>
    </source>
</evidence>
<keyword evidence="2" id="KW-1185">Reference proteome</keyword>
<dbReference type="EMBL" id="LZLQ01000026">
    <property type="protein sequence ID" value="OBK18589.1"/>
    <property type="molecule type" value="Genomic_DNA"/>
</dbReference>
<evidence type="ECO:0000313" key="1">
    <source>
        <dbReference type="EMBL" id="OBK18589.1"/>
    </source>
</evidence>
<proteinExistence type="predicted"/>
<protein>
    <submittedName>
        <fullName evidence="1">Uncharacterized protein</fullName>
    </submittedName>
</protein>
<dbReference type="AlphaFoldDB" id="A0A1A3NBZ2"/>
<comment type="caution">
    <text evidence="1">The sequence shown here is derived from an EMBL/GenBank/DDBJ whole genome shotgun (WGS) entry which is preliminary data.</text>
</comment>
<accession>A0A1A3NBZ2</accession>
<organism evidence="1 2">
    <name type="scientific">Mycobacterium asiaticum</name>
    <dbReference type="NCBI Taxonomy" id="1790"/>
    <lineage>
        <taxon>Bacteria</taxon>
        <taxon>Bacillati</taxon>
        <taxon>Actinomycetota</taxon>
        <taxon>Actinomycetes</taxon>
        <taxon>Mycobacteriales</taxon>
        <taxon>Mycobacteriaceae</taxon>
        <taxon>Mycobacterium</taxon>
    </lineage>
</organism>
<dbReference type="OrthoDB" id="4749264at2"/>
<gene>
    <name evidence="1" type="ORF">A5636_20280</name>
</gene>